<proteinExistence type="predicted"/>
<dbReference type="SUPFAM" id="SSF53474">
    <property type="entry name" value="alpha/beta-Hydrolases"/>
    <property type="match status" value="1"/>
</dbReference>
<organism evidence="3 4">
    <name type="scientific">Tabrizicola soli</name>
    <dbReference type="NCBI Taxonomy" id="2185115"/>
    <lineage>
        <taxon>Bacteria</taxon>
        <taxon>Pseudomonadati</taxon>
        <taxon>Pseudomonadota</taxon>
        <taxon>Alphaproteobacteria</taxon>
        <taxon>Rhodobacterales</taxon>
        <taxon>Paracoccaceae</taxon>
        <taxon>Tabrizicola</taxon>
    </lineage>
</organism>
<dbReference type="GO" id="GO:0016787">
    <property type="term" value="F:hydrolase activity"/>
    <property type="evidence" value="ECO:0007669"/>
    <property type="project" value="UniProtKB-KW"/>
</dbReference>
<dbReference type="Proteomes" id="UP001595445">
    <property type="component" value="Unassembled WGS sequence"/>
</dbReference>
<dbReference type="PANTHER" id="PTHR48081:SF33">
    <property type="entry name" value="KYNURENINE FORMAMIDASE"/>
    <property type="match status" value="1"/>
</dbReference>
<evidence type="ECO:0000313" key="4">
    <source>
        <dbReference type="Proteomes" id="UP001595445"/>
    </source>
</evidence>
<evidence type="ECO:0000256" key="1">
    <source>
        <dbReference type="ARBA" id="ARBA00022801"/>
    </source>
</evidence>
<protein>
    <submittedName>
        <fullName evidence="3">Alpha/beta hydrolase</fullName>
    </submittedName>
</protein>
<comment type="caution">
    <text evidence="3">The sequence shown here is derived from an EMBL/GenBank/DDBJ whole genome shotgun (WGS) entry which is preliminary data.</text>
</comment>
<dbReference type="InterPro" id="IPR050300">
    <property type="entry name" value="GDXG_lipolytic_enzyme"/>
</dbReference>
<dbReference type="EMBL" id="JBHRSM010000011">
    <property type="protein sequence ID" value="MFC3085618.1"/>
    <property type="molecule type" value="Genomic_DNA"/>
</dbReference>
<evidence type="ECO:0000259" key="2">
    <source>
        <dbReference type="Pfam" id="PF20434"/>
    </source>
</evidence>
<sequence length="250" mass="26710">MNGAFIPGAEDYPARWAWRAAAFRAACRRAELDLPYGPAPRERLDLFLPEGAPRGVVAFVHGGYWLALGKADWSHLAAGPLAQGYAVALPGYTLAPEARLAGITAEIARACRFLAARFTGPLVVTGHSAGGHLAARMGCADLDLPVARVVPVSPLAELGPLMATTMNATLKIDAAEAASESPARLPLRPGVTAHVWVGAEERPAFLWQARTLSEEWSCAWTPEPLRHHFDVVEGLERPDSPLCRTLLAGL</sequence>
<dbReference type="InterPro" id="IPR029058">
    <property type="entry name" value="AB_hydrolase_fold"/>
</dbReference>
<dbReference type="Pfam" id="PF20434">
    <property type="entry name" value="BD-FAE"/>
    <property type="match status" value="1"/>
</dbReference>
<keyword evidence="1 3" id="KW-0378">Hydrolase</keyword>
<dbReference type="Gene3D" id="3.40.50.1820">
    <property type="entry name" value="alpha/beta hydrolase"/>
    <property type="match status" value="1"/>
</dbReference>
<keyword evidence="4" id="KW-1185">Reference proteome</keyword>
<evidence type="ECO:0000313" key="3">
    <source>
        <dbReference type="EMBL" id="MFC3085618.1"/>
    </source>
</evidence>
<dbReference type="RefSeq" id="WP_197642028.1">
    <property type="nucleotide sequence ID" value="NZ_JAEACP010000002.1"/>
</dbReference>
<gene>
    <name evidence="3" type="ORF">ACFOD6_06100</name>
</gene>
<accession>A0ABV7DU37</accession>
<feature type="domain" description="BD-FAE-like" evidence="2">
    <location>
        <begin position="44"/>
        <end position="140"/>
    </location>
</feature>
<reference evidence="4" key="1">
    <citation type="journal article" date="2019" name="Int. J. Syst. Evol. Microbiol.">
        <title>The Global Catalogue of Microorganisms (GCM) 10K type strain sequencing project: providing services to taxonomists for standard genome sequencing and annotation.</title>
        <authorList>
            <consortium name="The Broad Institute Genomics Platform"/>
            <consortium name="The Broad Institute Genome Sequencing Center for Infectious Disease"/>
            <person name="Wu L."/>
            <person name="Ma J."/>
        </authorList>
    </citation>
    <scope>NUCLEOTIDE SEQUENCE [LARGE SCALE GENOMIC DNA]</scope>
    <source>
        <strain evidence="4">KCTC 62102</strain>
    </source>
</reference>
<name>A0ABV7DU37_9RHOB</name>
<dbReference type="PANTHER" id="PTHR48081">
    <property type="entry name" value="AB HYDROLASE SUPERFAMILY PROTEIN C4A8.06C"/>
    <property type="match status" value="1"/>
</dbReference>
<dbReference type="InterPro" id="IPR049492">
    <property type="entry name" value="BD-FAE-like_dom"/>
</dbReference>